<protein>
    <recommendedName>
        <fullName evidence="2">CCHC-type domain-containing protein</fullName>
    </recommendedName>
</protein>
<proteinExistence type="predicted"/>
<dbReference type="EMBL" id="JBBPBM010000023">
    <property type="protein sequence ID" value="KAK8546689.1"/>
    <property type="molecule type" value="Genomic_DNA"/>
</dbReference>
<reference evidence="3 4" key="1">
    <citation type="journal article" date="2024" name="G3 (Bethesda)">
        <title>Genome assembly of Hibiscus sabdariffa L. provides insights into metabolisms of medicinal natural products.</title>
        <authorList>
            <person name="Kim T."/>
        </authorList>
    </citation>
    <scope>NUCLEOTIDE SEQUENCE [LARGE SCALE GENOMIC DNA]</scope>
    <source>
        <strain evidence="3">TK-2024</strain>
        <tissue evidence="3">Old leaves</tissue>
    </source>
</reference>
<evidence type="ECO:0000313" key="4">
    <source>
        <dbReference type="Proteomes" id="UP001472677"/>
    </source>
</evidence>
<organism evidence="3 4">
    <name type="scientific">Hibiscus sabdariffa</name>
    <name type="common">roselle</name>
    <dbReference type="NCBI Taxonomy" id="183260"/>
    <lineage>
        <taxon>Eukaryota</taxon>
        <taxon>Viridiplantae</taxon>
        <taxon>Streptophyta</taxon>
        <taxon>Embryophyta</taxon>
        <taxon>Tracheophyta</taxon>
        <taxon>Spermatophyta</taxon>
        <taxon>Magnoliopsida</taxon>
        <taxon>eudicotyledons</taxon>
        <taxon>Gunneridae</taxon>
        <taxon>Pentapetalae</taxon>
        <taxon>rosids</taxon>
        <taxon>malvids</taxon>
        <taxon>Malvales</taxon>
        <taxon>Malvaceae</taxon>
        <taxon>Malvoideae</taxon>
        <taxon>Hibiscus</taxon>
    </lineage>
</organism>
<dbReference type="InterPro" id="IPR036875">
    <property type="entry name" value="Znf_CCHC_sf"/>
</dbReference>
<keyword evidence="1" id="KW-0479">Metal-binding</keyword>
<dbReference type="PANTHER" id="PTHR33680:SF1">
    <property type="entry name" value="OS05G0489500 PROTEIN"/>
    <property type="match status" value="1"/>
</dbReference>
<keyword evidence="4" id="KW-1185">Reference proteome</keyword>
<keyword evidence="1" id="KW-0863">Zinc-finger</keyword>
<dbReference type="SUPFAM" id="SSF57756">
    <property type="entry name" value="Retrovirus zinc finger-like domains"/>
    <property type="match status" value="1"/>
</dbReference>
<dbReference type="Gene3D" id="4.10.60.10">
    <property type="entry name" value="Zinc finger, CCHC-type"/>
    <property type="match status" value="1"/>
</dbReference>
<dbReference type="Pfam" id="PF00098">
    <property type="entry name" value="zf-CCHC"/>
    <property type="match status" value="1"/>
</dbReference>
<name>A0ABR2DUR9_9ROSI</name>
<evidence type="ECO:0000256" key="1">
    <source>
        <dbReference type="PROSITE-ProRule" id="PRU00047"/>
    </source>
</evidence>
<dbReference type="Proteomes" id="UP001472677">
    <property type="component" value="Unassembled WGS sequence"/>
</dbReference>
<gene>
    <name evidence="3" type="ORF">V6N12_027463</name>
</gene>
<comment type="caution">
    <text evidence="3">The sequence shown here is derived from an EMBL/GenBank/DDBJ whole genome shotgun (WGS) entry which is preliminary data.</text>
</comment>
<sequence>MATNQPERQSSAERKQKGACYTCGKPGHWALDCPSNDRTKKASSLSPPPVDSLHLPVLRCHCGVACTVCVAQTVANNGRRYYSRNCNCGGNVTQGKSFYKWCDDVKAPMCECGAGACTVNIRKDENGKETKYYTCRIRTGHGACGFLLVDSPPRPLYPLPRSAQMDKRPPTSSLQHCGLPNSKTCQISAAGNGYVEVNDLLQNAIENDTKPFGVPSGTLDFETAFTPMEEESVTNTILKEAGGNLQKDRLTHLESIKPPDQNTMLSEVNYTFDTSVGPLFECGPFVERLVESIQGISMVARMEPTLRNGNHAVHSIPKNIGNCLNDISGVNEEAFTAVTDTGSYHLQSVHEAASRIKDALCQIEKLETRNKSKCIATRTTLNECNLYARSKEEDTRWWNCFSKEDDVGLSVGKAQREARTSFRLEDSSCRCIEYNATSTIIFLLA</sequence>
<evidence type="ECO:0000259" key="2">
    <source>
        <dbReference type="PROSITE" id="PS50158"/>
    </source>
</evidence>
<evidence type="ECO:0000313" key="3">
    <source>
        <dbReference type="EMBL" id="KAK8546689.1"/>
    </source>
</evidence>
<accession>A0ABR2DUR9</accession>
<dbReference type="InterPro" id="IPR001878">
    <property type="entry name" value="Znf_CCHC"/>
</dbReference>
<feature type="domain" description="CCHC-type" evidence="2">
    <location>
        <begin position="20"/>
        <end position="35"/>
    </location>
</feature>
<dbReference type="PROSITE" id="PS50158">
    <property type="entry name" value="ZF_CCHC"/>
    <property type="match status" value="1"/>
</dbReference>
<keyword evidence="1" id="KW-0862">Zinc</keyword>
<dbReference type="PANTHER" id="PTHR33680">
    <property type="entry name" value="OS07G0190500 PROTEIN"/>
    <property type="match status" value="1"/>
</dbReference>
<dbReference type="SMART" id="SM00343">
    <property type="entry name" value="ZnF_C2HC"/>
    <property type="match status" value="1"/>
</dbReference>